<evidence type="ECO:0008006" key="4">
    <source>
        <dbReference type="Google" id="ProtNLM"/>
    </source>
</evidence>
<feature type="chain" id="PRO_5037127984" description="Secreted protein" evidence="1">
    <location>
        <begin position="27"/>
        <end position="163"/>
    </location>
</feature>
<dbReference type="AlphaFoldDB" id="A0A918YPS4"/>
<proteinExistence type="predicted"/>
<sequence>MRLRTTMSAFVIGVALVATSAPTALAGPPPNPEPPEVTVTAPGMSPEATVSCDFYASKPNHSGSRMTGTGGIRTCSGGPVACTSEVDLEFYNNFSSMWMTAGTARQSKCAPPLRSSTAGSNCVHHPGDPNVAWRTTTIGTFVAPNGASAGGTGNSPVLYVPCV</sequence>
<reference evidence="2" key="1">
    <citation type="journal article" date="2014" name="Int. J. Syst. Evol. Microbiol.">
        <title>Complete genome sequence of Corynebacterium casei LMG S-19264T (=DSM 44701T), isolated from a smear-ripened cheese.</title>
        <authorList>
            <consortium name="US DOE Joint Genome Institute (JGI-PGF)"/>
            <person name="Walter F."/>
            <person name="Albersmeier A."/>
            <person name="Kalinowski J."/>
            <person name="Ruckert C."/>
        </authorList>
    </citation>
    <scope>NUCLEOTIDE SEQUENCE</scope>
    <source>
        <strain evidence="2">JCM 4714</strain>
    </source>
</reference>
<accession>A0A918YPS4</accession>
<evidence type="ECO:0000313" key="2">
    <source>
        <dbReference type="EMBL" id="GHE11027.1"/>
    </source>
</evidence>
<evidence type="ECO:0000313" key="3">
    <source>
        <dbReference type="Proteomes" id="UP000655443"/>
    </source>
</evidence>
<evidence type="ECO:0000256" key="1">
    <source>
        <dbReference type="SAM" id="SignalP"/>
    </source>
</evidence>
<keyword evidence="1" id="KW-0732">Signal</keyword>
<keyword evidence="3" id="KW-1185">Reference proteome</keyword>
<reference evidence="2" key="2">
    <citation type="submission" date="2020-09" db="EMBL/GenBank/DDBJ databases">
        <authorList>
            <person name="Sun Q."/>
            <person name="Ohkuma M."/>
        </authorList>
    </citation>
    <scope>NUCLEOTIDE SEQUENCE</scope>
    <source>
        <strain evidence="2">JCM 4714</strain>
    </source>
</reference>
<dbReference type="EMBL" id="BMVG01000026">
    <property type="protein sequence ID" value="GHE11027.1"/>
    <property type="molecule type" value="Genomic_DNA"/>
</dbReference>
<organism evidence="2 3">
    <name type="scientific">Streptomyces alanosinicus</name>
    <dbReference type="NCBI Taxonomy" id="68171"/>
    <lineage>
        <taxon>Bacteria</taxon>
        <taxon>Bacillati</taxon>
        <taxon>Actinomycetota</taxon>
        <taxon>Actinomycetes</taxon>
        <taxon>Kitasatosporales</taxon>
        <taxon>Streptomycetaceae</taxon>
        <taxon>Streptomyces</taxon>
    </lineage>
</organism>
<comment type="caution">
    <text evidence="2">The sequence shown here is derived from an EMBL/GenBank/DDBJ whole genome shotgun (WGS) entry which is preliminary data.</text>
</comment>
<dbReference type="Proteomes" id="UP000655443">
    <property type="component" value="Unassembled WGS sequence"/>
</dbReference>
<name>A0A918YPS4_9ACTN</name>
<feature type="signal peptide" evidence="1">
    <location>
        <begin position="1"/>
        <end position="26"/>
    </location>
</feature>
<protein>
    <recommendedName>
        <fullName evidence="4">Secreted protein</fullName>
    </recommendedName>
</protein>
<gene>
    <name evidence="2" type="ORF">GCM10010339_69190</name>
</gene>